<keyword evidence="1" id="KW-0808">Transferase</keyword>
<organism evidence="1 4">
    <name type="scientific">Medicago truncatula</name>
    <name type="common">Barrel medic</name>
    <name type="synonym">Medicago tribuloides</name>
    <dbReference type="NCBI Taxonomy" id="3880"/>
    <lineage>
        <taxon>Eukaryota</taxon>
        <taxon>Viridiplantae</taxon>
        <taxon>Streptophyta</taxon>
        <taxon>Embryophyta</taxon>
        <taxon>Tracheophyta</taxon>
        <taxon>Spermatophyta</taxon>
        <taxon>Magnoliopsida</taxon>
        <taxon>eudicotyledons</taxon>
        <taxon>Gunneridae</taxon>
        <taxon>Pentapetalae</taxon>
        <taxon>rosids</taxon>
        <taxon>fabids</taxon>
        <taxon>Fabales</taxon>
        <taxon>Fabaceae</taxon>
        <taxon>Papilionoideae</taxon>
        <taxon>50 kb inversion clade</taxon>
        <taxon>NPAAA clade</taxon>
        <taxon>Hologalegina</taxon>
        <taxon>IRL clade</taxon>
        <taxon>Trifolieae</taxon>
        <taxon>Medicago</taxon>
    </lineage>
</organism>
<dbReference type="EnsemblPlants" id="KEH23787">
    <property type="protein sequence ID" value="KEH23787"/>
    <property type="gene ID" value="MTR_7g095200"/>
</dbReference>
<dbReference type="EMBL" id="CM001223">
    <property type="protein sequence ID" value="KEH23787.1"/>
    <property type="molecule type" value="Genomic_DNA"/>
</dbReference>
<proteinExistence type="predicted"/>
<reference evidence="3" key="3">
    <citation type="submission" date="2015-04" db="UniProtKB">
        <authorList>
            <consortium name="EnsemblPlants"/>
        </authorList>
    </citation>
    <scope>IDENTIFICATION</scope>
    <source>
        <strain evidence="3">cv. Jemalong A17</strain>
    </source>
</reference>
<reference evidence="1 4" key="2">
    <citation type="journal article" date="2014" name="BMC Genomics">
        <title>An improved genome release (version Mt4.0) for the model legume Medicago truncatula.</title>
        <authorList>
            <person name="Tang H."/>
            <person name="Krishnakumar V."/>
            <person name="Bidwell S."/>
            <person name="Rosen B."/>
            <person name="Chan A."/>
            <person name="Zhou S."/>
            <person name="Gentzbittel L."/>
            <person name="Childs K.L."/>
            <person name="Yandell M."/>
            <person name="Gundlach H."/>
            <person name="Mayer K.F."/>
            <person name="Schwartz D.C."/>
            <person name="Town C.D."/>
        </authorList>
    </citation>
    <scope>GENOME REANNOTATION</scope>
    <source>
        <strain evidence="1">A17</strain>
        <strain evidence="3 4">cv. Jemalong A17</strain>
    </source>
</reference>
<dbReference type="STRING" id="3880.A0A072U265"/>
<dbReference type="Proteomes" id="UP000002051">
    <property type="component" value="Unassembled WGS sequence"/>
</dbReference>
<reference evidence="1 4" key="1">
    <citation type="journal article" date="2011" name="Nature">
        <title>The Medicago genome provides insight into the evolution of rhizobial symbioses.</title>
        <authorList>
            <person name="Young N.D."/>
            <person name="Debelle F."/>
            <person name="Oldroyd G.E."/>
            <person name="Geurts R."/>
            <person name="Cannon S.B."/>
            <person name="Udvardi M.K."/>
            <person name="Benedito V.A."/>
            <person name="Mayer K.F."/>
            <person name="Gouzy J."/>
            <person name="Schoof H."/>
            <person name="Van de Peer Y."/>
            <person name="Proost S."/>
            <person name="Cook D.R."/>
            <person name="Meyers B.C."/>
            <person name="Spannagl M."/>
            <person name="Cheung F."/>
            <person name="De Mita S."/>
            <person name="Krishnakumar V."/>
            <person name="Gundlach H."/>
            <person name="Zhou S."/>
            <person name="Mudge J."/>
            <person name="Bharti A.K."/>
            <person name="Murray J.D."/>
            <person name="Naoumkina M.A."/>
            <person name="Rosen B."/>
            <person name="Silverstein K.A."/>
            <person name="Tang H."/>
            <person name="Rombauts S."/>
            <person name="Zhao P.X."/>
            <person name="Zhou P."/>
            <person name="Barbe V."/>
            <person name="Bardou P."/>
            <person name="Bechner M."/>
            <person name="Bellec A."/>
            <person name="Berger A."/>
            <person name="Berges H."/>
            <person name="Bidwell S."/>
            <person name="Bisseling T."/>
            <person name="Choisne N."/>
            <person name="Couloux A."/>
            <person name="Denny R."/>
            <person name="Deshpande S."/>
            <person name="Dai X."/>
            <person name="Doyle J.J."/>
            <person name="Dudez A.M."/>
            <person name="Farmer A.D."/>
            <person name="Fouteau S."/>
            <person name="Franken C."/>
            <person name="Gibelin C."/>
            <person name="Gish J."/>
            <person name="Goldstein S."/>
            <person name="Gonzalez A.J."/>
            <person name="Green P.J."/>
            <person name="Hallab A."/>
            <person name="Hartog M."/>
            <person name="Hua A."/>
            <person name="Humphray S.J."/>
            <person name="Jeong D.H."/>
            <person name="Jing Y."/>
            <person name="Jocker A."/>
            <person name="Kenton S.M."/>
            <person name="Kim D.J."/>
            <person name="Klee K."/>
            <person name="Lai H."/>
            <person name="Lang C."/>
            <person name="Lin S."/>
            <person name="Macmil S.L."/>
            <person name="Magdelenat G."/>
            <person name="Matthews L."/>
            <person name="McCorrison J."/>
            <person name="Monaghan E.L."/>
            <person name="Mun J.H."/>
            <person name="Najar F.Z."/>
            <person name="Nicholson C."/>
            <person name="Noirot C."/>
            <person name="O'Bleness M."/>
            <person name="Paule C.R."/>
            <person name="Poulain J."/>
            <person name="Prion F."/>
            <person name="Qin B."/>
            <person name="Qu C."/>
            <person name="Retzel E.F."/>
            <person name="Riddle C."/>
            <person name="Sallet E."/>
            <person name="Samain S."/>
            <person name="Samson N."/>
            <person name="Sanders I."/>
            <person name="Saurat O."/>
            <person name="Scarpelli C."/>
            <person name="Schiex T."/>
            <person name="Segurens B."/>
            <person name="Severin A.J."/>
            <person name="Sherrier D.J."/>
            <person name="Shi R."/>
            <person name="Sims S."/>
            <person name="Singer S.R."/>
            <person name="Sinharoy S."/>
            <person name="Sterck L."/>
            <person name="Viollet A."/>
            <person name="Wang B.B."/>
            <person name="Wang K."/>
            <person name="Wang M."/>
            <person name="Wang X."/>
            <person name="Warfsmann J."/>
            <person name="Weissenbach J."/>
            <person name="White D.D."/>
            <person name="White J.D."/>
            <person name="Wiley G.B."/>
            <person name="Wincker P."/>
            <person name="Xing Y."/>
            <person name="Yang L."/>
            <person name="Yao Z."/>
            <person name="Ying F."/>
            <person name="Zhai J."/>
            <person name="Zhou L."/>
            <person name="Zuber A."/>
            <person name="Denarie J."/>
            <person name="Dixon R.A."/>
            <person name="May G.D."/>
            <person name="Schwartz D.C."/>
            <person name="Rogers J."/>
            <person name="Quetier F."/>
            <person name="Town C.D."/>
            <person name="Roe B.A."/>
        </authorList>
    </citation>
    <scope>NUCLEOTIDE SEQUENCE [LARGE SCALE GENOMIC DNA]</scope>
    <source>
        <strain evidence="1">A17</strain>
        <strain evidence="3 4">cv. Jemalong A17</strain>
    </source>
</reference>
<evidence type="ECO:0000313" key="1">
    <source>
        <dbReference type="EMBL" id="KEH23787.1"/>
    </source>
</evidence>
<dbReference type="EMBL" id="PSQE01000007">
    <property type="protein sequence ID" value="RHN48094.1"/>
    <property type="molecule type" value="Genomic_DNA"/>
</dbReference>
<reference evidence="2" key="4">
    <citation type="journal article" date="2018" name="Nat. Plants">
        <title>Whole-genome landscape of Medicago truncatula symbiotic genes.</title>
        <authorList>
            <person name="Pecrix Y."/>
            <person name="Gamas P."/>
            <person name="Carrere S."/>
        </authorList>
    </citation>
    <scope>NUCLEOTIDE SEQUENCE</scope>
    <source>
        <tissue evidence="2">Leaves</tissue>
    </source>
</reference>
<protein>
    <submittedName>
        <fullName evidence="1">LRR transmembrane kinase, putative</fullName>
    </submittedName>
</protein>
<keyword evidence="1" id="KW-0418">Kinase</keyword>
<accession>A0A072U265</accession>
<dbReference type="GO" id="GO:0016301">
    <property type="term" value="F:kinase activity"/>
    <property type="evidence" value="ECO:0007669"/>
    <property type="project" value="UniProtKB-KW"/>
</dbReference>
<gene>
    <name evidence="1" type="ordered locus">MTR_7g095200</name>
    <name evidence="2" type="ORF">MtrunA17_Chr7g0260041</name>
</gene>
<dbReference type="HOGENOM" id="CLU_2240624_0_0_1"/>
<evidence type="ECO:0000313" key="2">
    <source>
        <dbReference type="EMBL" id="RHN48094.1"/>
    </source>
</evidence>
<name>A0A072U265_MEDTR</name>
<evidence type="ECO:0000313" key="3">
    <source>
        <dbReference type="EnsemblPlants" id="KEH23787"/>
    </source>
</evidence>
<keyword evidence="4" id="KW-1185">Reference proteome</keyword>
<keyword evidence="1" id="KW-0472">Membrane</keyword>
<dbReference type="Gramene" id="rna42769">
    <property type="protein sequence ID" value="RHN48094.1"/>
    <property type="gene ID" value="gene42769"/>
</dbReference>
<sequence>MESFDRRLGKDLKKEEVMVMINVALICTNFSPSFMPSMLEVESMLEGSTKVQEAVAESNEVLNDKKYKVMRQYYKHIGENSSSETQSQNIELVESLAFIYDINSS</sequence>
<dbReference type="AlphaFoldDB" id="A0A072U265"/>
<keyword evidence="1" id="KW-0812">Transmembrane</keyword>
<evidence type="ECO:0000313" key="4">
    <source>
        <dbReference type="Proteomes" id="UP000002051"/>
    </source>
</evidence>
<dbReference type="Proteomes" id="UP000265566">
    <property type="component" value="Chromosome 7"/>
</dbReference>